<dbReference type="GO" id="GO:0000272">
    <property type="term" value="P:polysaccharide catabolic process"/>
    <property type="evidence" value="ECO:0007669"/>
    <property type="project" value="UniProtKB-KW"/>
</dbReference>
<evidence type="ECO:0000256" key="7">
    <source>
        <dbReference type="ARBA" id="ARBA00023157"/>
    </source>
</evidence>
<sequence>MSSSLVGSAPARLGAALLALVLAAVGLVALDVPAARAAVPTAVPASAGDTVSADALPTVQTNGIVWAQVVVGNTVYVTGDFTSARPAGSPAGTNEVPRTRLLAYDIRTGELVPGWAPSINAVGRAIAASPDGRTIYVGGDFTQAGTTNRTRLAAFNATTGALVNTWAPAPNAPVRSITTTASTVYFGGNFTSVGGTSRPRVAATNASDGRLTSFYVSAQSAQVESVRLTPDGTKLVIAGRFSKLNEVANPGVGWVDATTGKVLPFPANKRVVNYGYSAAIYSLTVTGRYIIGSGFGFLSANDGSVANLEGLFAADVTTGELVWVEDCKGDTYSSFASPDGNVYLAGHPHNCANANAFYETSQRSWKYGLSFSQDAAFLTKKTSTADPDWGGTPAPAIRNWFPTFTSGTWSGQSQAGWSVTGNADYVVYGGEFPSVNGTGQAGLVRFARKTIAPNARGPQLSGITPSVVSRARGSVSLSWPAAWDQDDKTLTYRVIRDNVVVGTVEHSAFYWDRGRVSYVDTGLADGRTYGYKVQVVDSGGSTFTSGVVNATTVSSQTAALSPYSAEVLGDNPSSYWRLGDAGATQNSWTGNYNPATQSGATSTDGAVVGSTDGALRFAGTSSSIARSTQAETATDTVSVEAWFRTSTTSGGKIVGFGRNASTPSTSYDRMIWMGDDGRVSWGVFPQETKVLTSPGALNDDRWHHVVGTLGQDGQHLYVDGVLVGSDTGTVTAQVPTGGFVGYWRIGGDTLAAPWAPLPSSAYFAGAIDEVATYNKQLTALEVARHQSFGTTGKAPVLPPTASFTASTSKLTVSTDGTASTDRDGSVADWTWSWGDGTTSSGATATHTYAEPGTYGVTLTVTDDGGAVGTSQQDVTVALVAPTAVMTTTTNKLTVTADGSGSTDTDGTVTGWRWAWGDGATGEGATATHTYAAPGTYTVVLTATDSDGQTATTSAGVTVGLAAPVASFTSSVSGLTVALDGSGSTDADGTVRDHAWTFGDGATGTGRTISHTFAKPGTYDVTLTVTDDDGVTGTRTAQVEIGAPVTTVVGADTFGRTVTSGLGTADTGGAWTTTSGVASVSGGAGRLALATKSSAASGRLPGASGTDLVTSATFALDKRANGSGTYLMVRGRIADNGDAYRLKITVGSAGTVTAQLAKGVGSTETALGSAVTVPGTLGAGAGLRATLSVTGSGPSSVQGKVWLAAQAEPTGWTVQATDSTPSLQGSGHAGVYAALSSSTTNGPVVVALDDVQVTNTAAVAAVAPVAAFTASTAKLTASVDGSSSTDSDGTVRSWAWTWGDGATSTGTTASHTYRSAGTYPVTLTVTDDWGLTSTTTRQVTVALAPPEAVLTTTTDRLAVTADGTGSSDPDGSIASYAWSWGDGSTGTGATATHTYASAGTYDVTLTVTDDDGMTASATRSVAVTAVPTVAVLGADAFERSVASGFGTAETGGAWVTTANVTSVAGGAGRLSLATKSSAAGARLPGAAGTDLVTTASFTVDKRANGSGSYFLVRGRIAANDDAYRLKLNVSSGGTVTAFLVRSVSGVETAVSSTATVPGTLAAGQKLWATMAVTGTSPTTLQARIWLDGQTQPTGWTLTATDNQATLQTSGHIGFYAQLSSSTTNGPVVVALDDVRVTDRTE</sequence>
<dbReference type="InterPro" id="IPR000601">
    <property type="entry name" value="PKD_dom"/>
</dbReference>
<evidence type="ECO:0000256" key="5">
    <source>
        <dbReference type="ARBA" id="ARBA00022989"/>
    </source>
</evidence>
<keyword evidence="8" id="KW-0378">Hydrolase</keyword>
<feature type="domain" description="PKD" evidence="10">
    <location>
        <begin position="877"/>
        <end position="958"/>
    </location>
</feature>
<evidence type="ECO:0000256" key="4">
    <source>
        <dbReference type="ARBA" id="ARBA00022737"/>
    </source>
</evidence>
<dbReference type="InterPro" id="IPR003961">
    <property type="entry name" value="FN3_dom"/>
</dbReference>
<keyword evidence="5" id="KW-1133">Transmembrane helix</keyword>
<evidence type="ECO:0000256" key="1">
    <source>
        <dbReference type="ARBA" id="ARBA00004141"/>
    </source>
</evidence>
<dbReference type="InterPro" id="IPR035986">
    <property type="entry name" value="PKD_dom_sf"/>
</dbReference>
<keyword evidence="7" id="KW-1015">Disulfide bond</keyword>
<dbReference type="Proteomes" id="UP000199012">
    <property type="component" value="Unassembled WGS sequence"/>
</dbReference>
<dbReference type="PANTHER" id="PTHR46730">
    <property type="entry name" value="POLYCYSTIN-1"/>
    <property type="match status" value="1"/>
</dbReference>
<dbReference type="InterPro" id="IPR006558">
    <property type="entry name" value="LamG-like"/>
</dbReference>
<dbReference type="SUPFAM" id="SSF49299">
    <property type="entry name" value="PKD domain"/>
    <property type="match status" value="5"/>
</dbReference>
<protein>
    <submittedName>
        <fullName evidence="12">PKD repeat-containing protein</fullName>
    </submittedName>
</protein>
<dbReference type="Gene3D" id="2.60.40.10">
    <property type="entry name" value="Immunoglobulins"/>
    <property type="match status" value="6"/>
</dbReference>
<keyword evidence="13" id="KW-1185">Reference proteome</keyword>
<dbReference type="Pfam" id="PF13385">
    <property type="entry name" value="Laminin_G_3"/>
    <property type="match status" value="1"/>
</dbReference>
<accession>A0A1I0X6C0</accession>
<feature type="domain" description="PKD" evidence="10">
    <location>
        <begin position="959"/>
        <end position="1047"/>
    </location>
</feature>
<dbReference type="Pfam" id="PF18911">
    <property type="entry name" value="PKD_4"/>
    <property type="match status" value="5"/>
</dbReference>
<organism evidence="12 13">
    <name type="scientific">Cellulomonas marina</name>
    <dbReference type="NCBI Taxonomy" id="988821"/>
    <lineage>
        <taxon>Bacteria</taxon>
        <taxon>Bacillati</taxon>
        <taxon>Actinomycetota</taxon>
        <taxon>Actinomycetes</taxon>
        <taxon>Micrococcales</taxon>
        <taxon>Cellulomonadaceae</taxon>
        <taxon>Cellulomonas</taxon>
    </lineage>
</organism>
<dbReference type="OrthoDB" id="9802683at2"/>
<reference evidence="12 13" key="1">
    <citation type="submission" date="2016-10" db="EMBL/GenBank/DDBJ databases">
        <authorList>
            <person name="de Groot N.N."/>
        </authorList>
    </citation>
    <scope>NUCLEOTIDE SEQUENCE [LARGE SCALE GENOMIC DNA]</scope>
    <source>
        <strain evidence="12 13">CGMCC 4.6945</strain>
    </source>
</reference>
<keyword evidence="9" id="KW-0624">Polysaccharide degradation</keyword>
<keyword evidence="3" id="KW-0732">Signal</keyword>
<feature type="domain" description="PKD" evidence="10">
    <location>
        <begin position="1341"/>
        <end position="1424"/>
    </location>
</feature>
<dbReference type="CDD" id="cd00146">
    <property type="entry name" value="PKD"/>
    <property type="match status" value="5"/>
</dbReference>
<evidence type="ECO:0000259" key="11">
    <source>
        <dbReference type="PROSITE" id="PS50853"/>
    </source>
</evidence>
<dbReference type="RefSeq" id="WP_090031489.1">
    <property type="nucleotide sequence ID" value="NZ_BONM01000010.1"/>
</dbReference>
<evidence type="ECO:0000313" key="13">
    <source>
        <dbReference type="Proteomes" id="UP000199012"/>
    </source>
</evidence>
<keyword evidence="2" id="KW-0812">Transmembrane</keyword>
<evidence type="ECO:0000256" key="6">
    <source>
        <dbReference type="ARBA" id="ARBA00023136"/>
    </source>
</evidence>
<dbReference type="InterPro" id="IPR013320">
    <property type="entry name" value="ConA-like_dom_sf"/>
</dbReference>
<keyword evidence="9" id="KW-0119">Carbohydrate metabolism</keyword>
<dbReference type="SMART" id="SM00089">
    <property type="entry name" value="PKD"/>
    <property type="match status" value="5"/>
</dbReference>
<dbReference type="InterPro" id="IPR022409">
    <property type="entry name" value="PKD/Chitinase_dom"/>
</dbReference>
<comment type="subcellular location">
    <subcellularLocation>
        <location evidence="1">Membrane</location>
        <topology evidence="1">Multi-pass membrane protein</topology>
    </subcellularLocation>
</comment>
<dbReference type="GO" id="GO:0006816">
    <property type="term" value="P:calcium ion transport"/>
    <property type="evidence" value="ECO:0007669"/>
    <property type="project" value="TreeGrafter"/>
</dbReference>
<dbReference type="PROSITE" id="PS50853">
    <property type="entry name" value="FN3"/>
    <property type="match status" value="1"/>
</dbReference>
<evidence type="ECO:0000259" key="10">
    <source>
        <dbReference type="PROSITE" id="PS50093"/>
    </source>
</evidence>
<dbReference type="GO" id="GO:0016798">
    <property type="term" value="F:hydrolase activity, acting on glycosyl bonds"/>
    <property type="evidence" value="ECO:0007669"/>
    <property type="project" value="UniProtKB-KW"/>
</dbReference>
<gene>
    <name evidence="12" type="ORF">SAMN05421867_104101</name>
</gene>
<evidence type="ECO:0000256" key="8">
    <source>
        <dbReference type="ARBA" id="ARBA00023295"/>
    </source>
</evidence>
<dbReference type="GO" id="GO:0005886">
    <property type="term" value="C:plasma membrane"/>
    <property type="evidence" value="ECO:0007669"/>
    <property type="project" value="TreeGrafter"/>
</dbReference>
<evidence type="ECO:0000256" key="2">
    <source>
        <dbReference type="ARBA" id="ARBA00022692"/>
    </source>
</evidence>
<proteinExistence type="predicted"/>
<dbReference type="SUPFAM" id="SSF50998">
    <property type="entry name" value="Quinoprotein alcohol dehydrogenase-like"/>
    <property type="match status" value="1"/>
</dbReference>
<feature type="domain" description="Fibronectin type-III" evidence="11">
    <location>
        <begin position="459"/>
        <end position="555"/>
    </location>
</feature>
<dbReference type="InterPro" id="IPR013783">
    <property type="entry name" value="Ig-like_fold"/>
</dbReference>
<dbReference type="SUPFAM" id="SSF49265">
    <property type="entry name" value="Fibronectin type III"/>
    <property type="match status" value="1"/>
</dbReference>
<dbReference type="EMBL" id="FOKA01000004">
    <property type="protein sequence ID" value="SFA95583.1"/>
    <property type="molecule type" value="Genomic_DNA"/>
</dbReference>
<dbReference type="InterPro" id="IPR036116">
    <property type="entry name" value="FN3_sf"/>
</dbReference>
<dbReference type="PANTHER" id="PTHR46730:SF4">
    <property type="entry name" value="POLYCYSTIC KIDNEY DISEASE PROTEIN 1-LIKE 1"/>
    <property type="match status" value="1"/>
</dbReference>
<dbReference type="SMART" id="SM00560">
    <property type="entry name" value="LamGL"/>
    <property type="match status" value="1"/>
</dbReference>
<evidence type="ECO:0000256" key="3">
    <source>
        <dbReference type="ARBA" id="ARBA00022729"/>
    </source>
</evidence>
<keyword evidence="6" id="KW-0472">Membrane</keyword>
<evidence type="ECO:0000256" key="9">
    <source>
        <dbReference type="ARBA" id="ARBA00023326"/>
    </source>
</evidence>
<keyword evidence="8" id="KW-0326">Glycosidase</keyword>
<dbReference type="Gene3D" id="2.60.120.200">
    <property type="match status" value="2"/>
</dbReference>
<dbReference type="PROSITE" id="PS50093">
    <property type="entry name" value="PKD"/>
    <property type="match status" value="5"/>
</dbReference>
<name>A0A1I0X6C0_9CELL</name>
<dbReference type="SUPFAM" id="SSF49899">
    <property type="entry name" value="Concanavalin A-like lectins/glucanases"/>
    <property type="match status" value="1"/>
</dbReference>
<evidence type="ECO:0000313" key="12">
    <source>
        <dbReference type="EMBL" id="SFA95583.1"/>
    </source>
</evidence>
<dbReference type="GO" id="GO:0005261">
    <property type="term" value="F:monoatomic cation channel activity"/>
    <property type="evidence" value="ECO:0007669"/>
    <property type="project" value="TreeGrafter"/>
</dbReference>
<dbReference type="InterPro" id="IPR011047">
    <property type="entry name" value="Quinoprotein_ADH-like_sf"/>
</dbReference>
<keyword evidence="4" id="KW-0677">Repeat</keyword>
<dbReference type="STRING" id="988821.SAMN05421867_104101"/>
<feature type="domain" description="PKD" evidence="10">
    <location>
        <begin position="1263"/>
        <end position="1340"/>
    </location>
</feature>
<feature type="domain" description="PKD" evidence="10">
    <location>
        <begin position="799"/>
        <end position="876"/>
    </location>
</feature>